<dbReference type="InterPro" id="IPR001763">
    <property type="entry name" value="Rhodanese-like_dom"/>
</dbReference>
<dbReference type="EMBL" id="JACHXO010000001">
    <property type="protein sequence ID" value="MBB3192762.1"/>
    <property type="molecule type" value="Genomic_DNA"/>
</dbReference>
<dbReference type="GO" id="GO:0016740">
    <property type="term" value="F:transferase activity"/>
    <property type="evidence" value="ECO:0007669"/>
    <property type="project" value="UniProtKB-KW"/>
</dbReference>
<proteinExistence type="predicted"/>
<dbReference type="EC" id="2.9.1.-" evidence="3"/>
<feature type="domain" description="Rhodanese" evidence="2">
    <location>
        <begin position="16"/>
        <end position="137"/>
    </location>
</feature>
<evidence type="ECO:0000313" key="4">
    <source>
        <dbReference type="Proteomes" id="UP000574369"/>
    </source>
</evidence>
<keyword evidence="3" id="KW-0808">Transferase</keyword>
<dbReference type="PROSITE" id="PS50206">
    <property type="entry name" value="RHODANESE_3"/>
    <property type="match status" value="1"/>
</dbReference>
<comment type="caution">
    <text evidence="3">The sequence shown here is derived from an EMBL/GenBank/DDBJ whole genome shotgun (WGS) entry which is preliminary data.</text>
</comment>
<dbReference type="SMART" id="SM00450">
    <property type="entry name" value="RHOD"/>
    <property type="match status" value="1"/>
</dbReference>
<dbReference type="InterPro" id="IPR017582">
    <property type="entry name" value="SelU"/>
</dbReference>
<dbReference type="PANTHER" id="PTHR30401:SF0">
    <property type="entry name" value="TRNA 2-SELENOURIDINE SYNTHASE"/>
    <property type="match status" value="1"/>
</dbReference>
<keyword evidence="4" id="KW-1185">Reference proteome</keyword>
<dbReference type="NCBIfam" id="NF008750">
    <property type="entry name" value="PRK11784.1-2"/>
    <property type="match status" value="1"/>
</dbReference>
<evidence type="ECO:0000259" key="2">
    <source>
        <dbReference type="PROSITE" id="PS50206"/>
    </source>
</evidence>
<dbReference type="InterPro" id="IPR058840">
    <property type="entry name" value="AAA_SelU"/>
</dbReference>
<evidence type="ECO:0000256" key="1">
    <source>
        <dbReference type="ARBA" id="ARBA00023266"/>
    </source>
</evidence>
<dbReference type="RefSeq" id="WP_088449551.1">
    <property type="nucleotide sequence ID" value="NZ_JACHXO010000001.1"/>
</dbReference>
<evidence type="ECO:0000313" key="3">
    <source>
        <dbReference type="EMBL" id="MBB3192762.1"/>
    </source>
</evidence>
<dbReference type="Proteomes" id="UP000574369">
    <property type="component" value="Unassembled WGS sequence"/>
</dbReference>
<dbReference type="Pfam" id="PF26341">
    <property type="entry name" value="AAA_SelU"/>
    <property type="match status" value="1"/>
</dbReference>
<dbReference type="Pfam" id="PF00581">
    <property type="entry name" value="Rhodanese"/>
    <property type="match status" value="1"/>
</dbReference>
<dbReference type="PANTHER" id="PTHR30401">
    <property type="entry name" value="TRNA 2-SELENOURIDINE SYNTHASE"/>
    <property type="match status" value="1"/>
</dbReference>
<dbReference type="InterPro" id="IPR036873">
    <property type="entry name" value="Rhodanese-like_dom_sf"/>
</dbReference>
<dbReference type="NCBIfam" id="NF008752">
    <property type="entry name" value="PRK11784.1-4"/>
    <property type="match status" value="1"/>
</dbReference>
<organism evidence="3 4">
    <name type="scientific">Roseateles terrae</name>
    <dbReference type="NCBI Taxonomy" id="431060"/>
    <lineage>
        <taxon>Bacteria</taxon>
        <taxon>Pseudomonadati</taxon>
        <taxon>Pseudomonadota</taxon>
        <taxon>Betaproteobacteria</taxon>
        <taxon>Burkholderiales</taxon>
        <taxon>Sphaerotilaceae</taxon>
        <taxon>Roseateles</taxon>
    </lineage>
</organism>
<sequence>MSIYHQIQADEAFAKLDAFHHIIDVRTPLEYAEDHIPGALNWPVLTNEERVVVGTLYRQDPLEARKVGAAMVARNIAQHLDAQRPLMQKHWRPLVYCWRGGQRSGSMNWFLNQIGFKSLQLVGGYKAFRGEVLKTLADQPRQLRFVVLCGRTGTGKTRLLGHLAAQGEQVLDLEGLARHRGSVLGALPDAPQPTQKAFDTALWQTLSRLDPQRPVFVESESRKIGSVQLPEPLHQRLREHGQCIWISMEEAGRVQLLLEDYAHFQARPDAFGALLEGLVSLRGRERVRRWQAQATQGQWAQVFAELMRDHYDPGYERSLTNHFPQLATAPQLLLRDGSEPELARAAADLRARFCERLP</sequence>
<accession>A0ABR6GM62</accession>
<keyword evidence="1" id="KW-0711">Selenium</keyword>
<gene>
    <name evidence="3" type="ORF">FHS28_000127</name>
</gene>
<reference evidence="3 4" key="1">
    <citation type="submission" date="2020-08" db="EMBL/GenBank/DDBJ databases">
        <title>Genomic Encyclopedia of Type Strains, Phase III (KMG-III): the genomes of soil and plant-associated and newly described type strains.</title>
        <authorList>
            <person name="Whitman W."/>
        </authorList>
    </citation>
    <scope>NUCLEOTIDE SEQUENCE [LARGE SCALE GENOMIC DNA]</scope>
    <source>
        <strain evidence="3 4">CECT 7247</strain>
    </source>
</reference>
<dbReference type="NCBIfam" id="TIGR03167">
    <property type="entry name" value="tRNA_sel_U_synt"/>
    <property type="match status" value="1"/>
</dbReference>
<name>A0ABR6GM62_9BURK</name>
<dbReference type="Gene3D" id="3.40.250.10">
    <property type="entry name" value="Rhodanese-like domain"/>
    <property type="match status" value="1"/>
</dbReference>
<protein>
    <submittedName>
        <fullName evidence="3">tRNA 2-selenouridine synthase</fullName>
        <ecNumber evidence="3">2.9.1.-</ecNumber>
    </submittedName>
</protein>
<dbReference type="SUPFAM" id="SSF52821">
    <property type="entry name" value="Rhodanese/Cell cycle control phosphatase"/>
    <property type="match status" value="1"/>
</dbReference>